<dbReference type="EMBL" id="CM001217">
    <property type="protein sequence ID" value="KEH43363.1"/>
    <property type="molecule type" value="Genomic_DNA"/>
</dbReference>
<evidence type="ECO:0000313" key="2">
    <source>
        <dbReference type="EMBL" id="KEH43363.1"/>
    </source>
</evidence>
<keyword evidence="4" id="KW-1185">Reference proteome</keyword>
<feature type="domain" description="At1g61320/AtMIF1 LRR" evidence="1">
    <location>
        <begin position="90"/>
        <end position="426"/>
    </location>
</feature>
<dbReference type="OrthoDB" id="673865at2759"/>
<dbReference type="HOGENOM" id="CLU_045042_0_0_1"/>
<evidence type="ECO:0000313" key="3">
    <source>
        <dbReference type="EnsemblPlants" id="KEH43363"/>
    </source>
</evidence>
<dbReference type="EnsemblPlants" id="KEH43363">
    <property type="protein sequence ID" value="KEH43363"/>
    <property type="gene ID" value="MTR_1g090907"/>
</dbReference>
<dbReference type="Proteomes" id="UP000002051">
    <property type="component" value="Unassembled WGS sequence"/>
</dbReference>
<proteinExistence type="predicted"/>
<gene>
    <name evidence="3" type="primary">25484863</name>
    <name evidence="2" type="ordered locus">MTR_1g090907</name>
</gene>
<dbReference type="AlphaFoldDB" id="A0A072VPR4"/>
<reference evidence="3" key="3">
    <citation type="submission" date="2015-04" db="UniProtKB">
        <authorList>
            <consortium name="EnsemblPlants"/>
        </authorList>
    </citation>
    <scope>IDENTIFICATION</scope>
    <source>
        <strain evidence="3">cv. Jemalong A17</strain>
    </source>
</reference>
<name>A0A072VPR4_MEDTR</name>
<accession>A0A072VPR4</accession>
<dbReference type="STRING" id="3880.A0A072VPR4"/>
<dbReference type="InterPro" id="IPR050232">
    <property type="entry name" value="FBL13/AtMIF1-like"/>
</dbReference>
<evidence type="ECO:0000259" key="1">
    <source>
        <dbReference type="Pfam" id="PF23622"/>
    </source>
</evidence>
<dbReference type="PANTHER" id="PTHR31900">
    <property type="entry name" value="F-BOX/RNI SUPERFAMILY PROTEIN-RELATED"/>
    <property type="match status" value="1"/>
</dbReference>
<dbReference type="InterPro" id="IPR055357">
    <property type="entry name" value="LRR_At1g61320_AtMIF1"/>
</dbReference>
<reference evidence="2 4" key="1">
    <citation type="journal article" date="2011" name="Nature">
        <title>The Medicago genome provides insight into the evolution of rhizobial symbioses.</title>
        <authorList>
            <person name="Young N.D."/>
            <person name="Debelle F."/>
            <person name="Oldroyd G.E."/>
            <person name="Geurts R."/>
            <person name="Cannon S.B."/>
            <person name="Udvardi M.K."/>
            <person name="Benedito V.A."/>
            <person name="Mayer K.F."/>
            <person name="Gouzy J."/>
            <person name="Schoof H."/>
            <person name="Van de Peer Y."/>
            <person name="Proost S."/>
            <person name="Cook D.R."/>
            <person name="Meyers B.C."/>
            <person name="Spannagl M."/>
            <person name="Cheung F."/>
            <person name="De Mita S."/>
            <person name="Krishnakumar V."/>
            <person name="Gundlach H."/>
            <person name="Zhou S."/>
            <person name="Mudge J."/>
            <person name="Bharti A.K."/>
            <person name="Murray J.D."/>
            <person name="Naoumkina M.A."/>
            <person name="Rosen B."/>
            <person name="Silverstein K.A."/>
            <person name="Tang H."/>
            <person name="Rombauts S."/>
            <person name="Zhao P.X."/>
            <person name="Zhou P."/>
            <person name="Barbe V."/>
            <person name="Bardou P."/>
            <person name="Bechner M."/>
            <person name="Bellec A."/>
            <person name="Berger A."/>
            <person name="Berges H."/>
            <person name="Bidwell S."/>
            <person name="Bisseling T."/>
            <person name="Choisne N."/>
            <person name="Couloux A."/>
            <person name="Denny R."/>
            <person name="Deshpande S."/>
            <person name="Dai X."/>
            <person name="Doyle J.J."/>
            <person name="Dudez A.M."/>
            <person name="Farmer A.D."/>
            <person name="Fouteau S."/>
            <person name="Franken C."/>
            <person name="Gibelin C."/>
            <person name="Gish J."/>
            <person name="Goldstein S."/>
            <person name="Gonzalez A.J."/>
            <person name="Green P.J."/>
            <person name="Hallab A."/>
            <person name="Hartog M."/>
            <person name="Hua A."/>
            <person name="Humphray S.J."/>
            <person name="Jeong D.H."/>
            <person name="Jing Y."/>
            <person name="Jocker A."/>
            <person name="Kenton S.M."/>
            <person name="Kim D.J."/>
            <person name="Klee K."/>
            <person name="Lai H."/>
            <person name="Lang C."/>
            <person name="Lin S."/>
            <person name="Macmil S.L."/>
            <person name="Magdelenat G."/>
            <person name="Matthews L."/>
            <person name="McCorrison J."/>
            <person name="Monaghan E.L."/>
            <person name="Mun J.H."/>
            <person name="Najar F.Z."/>
            <person name="Nicholson C."/>
            <person name="Noirot C."/>
            <person name="O'Bleness M."/>
            <person name="Paule C.R."/>
            <person name="Poulain J."/>
            <person name="Prion F."/>
            <person name="Qin B."/>
            <person name="Qu C."/>
            <person name="Retzel E.F."/>
            <person name="Riddle C."/>
            <person name="Sallet E."/>
            <person name="Samain S."/>
            <person name="Samson N."/>
            <person name="Sanders I."/>
            <person name="Saurat O."/>
            <person name="Scarpelli C."/>
            <person name="Schiex T."/>
            <person name="Segurens B."/>
            <person name="Severin A.J."/>
            <person name="Sherrier D.J."/>
            <person name="Shi R."/>
            <person name="Sims S."/>
            <person name="Singer S.R."/>
            <person name="Sinharoy S."/>
            <person name="Sterck L."/>
            <person name="Viollet A."/>
            <person name="Wang B.B."/>
            <person name="Wang K."/>
            <person name="Wang M."/>
            <person name="Wang X."/>
            <person name="Warfsmann J."/>
            <person name="Weissenbach J."/>
            <person name="White D.D."/>
            <person name="White J.D."/>
            <person name="Wiley G.B."/>
            <person name="Wincker P."/>
            <person name="Xing Y."/>
            <person name="Yang L."/>
            <person name="Yao Z."/>
            <person name="Ying F."/>
            <person name="Zhai J."/>
            <person name="Zhou L."/>
            <person name="Zuber A."/>
            <person name="Denarie J."/>
            <person name="Dixon R.A."/>
            <person name="May G.D."/>
            <person name="Schwartz D.C."/>
            <person name="Rogers J."/>
            <person name="Quetier F."/>
            <person name="Town C.D."/>
            <person name="Roe B.A."/>
        </authorList>
    </citation>
    <scope>NUCLEOTIDE SEQUENCE [LARGE SCALE GENOMIC DNA]</scope>
    <source>
        <strain evidence="2">A17</strain>
        <strain evidence="3 4">cv. Jemalong A17</strain>
    </source>
</reference>
<dbReference type="Pfam" id="PF23622">
    <property type="entry name" value="LRR_At1g61320_AtMIF1"/>
    <property type="match status" value="1"/>
</dbReference>
<protein>
    <submittedName>
        <fullName evidence="2">F-box plant-like protein</fullName>
    </submittedName>
</protein>
<dbReference type="PANTHER" id="PTHR31900:SF34">
    <property type="entry name" value="EMB|CAB62440.1-RELATED"/>
    <property type="match status" value="1"/>
</dbReference>
<dbReference type="KEGG" id="mtr:25484863"/>
<organism evidence="2 4">
    <name type="scientific">Medicago truncatula</name>
    <name type="common">Barrel medic</name>
    <name type="synonym">Medicago tribuloides</name>
    <dbReference type="NCBI Taxonomy" id="3880"/>
    <lineage>
        <taxon>Eukaryota</taxon>
        <taxon>Viridiplantae</taxon>
        <taxon>Streptophyta</taxon>
        <taxon>Embryophyta</taxon>
        <taxon>Tracheophyta</taxon>
        <taxon>Spermatophyta</taxon>
        <taxon>Magnoliopsida</taxon>
        <taxon>eudicotyledons</taxon>
        <taxon>Gunneridae</taxon>
        <taxon>Pentapetalae</taxon>
        <taxon>rosids</taxon>
        <taxon>fabids</taxon>
        <taxon>Fabales</taxon>
        <taxon>Fabaceae</taxon>
        <taxon>Papilionoideae</taxon>
        <taxon>50 kb inversion clade</taxon>
        <taxon>NPAAA clade</taxon>
        <taxon>Hologalegina</taxon>
        <taxon>IRL clade</taxon>
        <taxon>Trifolieae</taxon>
        <taxon>Medicago</taxon>
    </lineage>
</organism>
<sequence>MARNNMELFSLISESLRLAIVSFLPSEEAARRTSILNNWLKIWQSEDHIDFNENFFVDSSSDKIKQAQRKVFLDFITNWIAQFTSHDINKFSLTISNPQTCGETIEGCVAFATQQGVKDLTFDFSDPKWEDNNLDCKHALFQLPTQVYQLGSSLESLKLYSCGFDMQNLHNFVALKDLSLGWIEVEIKTLKKLLSTCRTIDNLSLEKCLNLANFDLGDEPLGLTRLVVNKCDAEYFIFNAPNLKYFKYSGAVFTSDINVRAIEEVYIDFSLESEFHERGNELCQILHDFSAAKILTVCSYLLQIVPSGDESERMQSALNVKHLILKTQMHPYELCGIEFLLNSCPLLEKLTLDISPQVIFEDYGLPYYRDLARFWQTRRVFPQCLQNTLKVVEVIGLRATNEELMTCCFLMQGKVLEQINIKLWNEDGKVEYRHGRAQLLVNAPKRSKNLRISID</sequence>
<evidence type="ECO:0000313" key="4">
    <source>
        <dbReference type="Proteomes" id="UP000002051"/>
    </source>
</evidence>
<reference evidence="2 4" key="2">
    <citation type="journal article" date="2014" name="BMC Genomics">
        <title>An improved genome release (version Mt4.0) for the model legume Medicago truncatula.</title>
        <authorList>
            <person name="Tang H."/>
            <person name="Krishnakumar V."/>
            <person name="Bidwell S."/>
            <person name="Rosen B."/>
            <person name="Chan A."/>
            <person name="Zhou S."/>
            <person name="Gentzbittel L."/>
            <person name="Childs K.L."/>
            <person name="Yandell M."/>
            <person name="Gundlach H."/>
            <person name="Mayer K.F."/>
            <person name="Schwartz D.C."/>
            <person name="Town C.D."/>
        </authorList>
    </citation>
    <scope>GENOME REANNOTATION</scope>
    <source>
        <strain evidence="2">A17</strain>
        <strain evidence="3 4">cv. Jemalong A17</strain>
    </source>
</reference>
<dbReference type="InterPro" id="IPR032675">
    <property type="entry name" value="LRR_dom_sf"/>
</dbReference>
<dbReference type="Gene3D" id="3.80.10.10">
    <property type="entry name" value="Ribonuclease Inhibitor"/>
    <property type="match status" value="1"/>
</dbReference>